<proteinExistence type="predicted"/>
<gene>
    <name evidence="2" type="ORF">ACH4WX_31565</name>
</gene>
<reference evidence="2 3" key="1">
    <citation type="submission" date="2024-10" db="EMBL/GenBank/DDBJ databases">
        <title>The Natural Products Discovery Center: Release of the First 8490 Sequenced Strains for Exploring Actinobacteria Biosynthetic Diversity.</title>
        <authorList>
            <person name="Kalkreuter E."/>
            <person name="Kautsar S.A."/>
            <person name="Yang D."/>
            <person name="Bader C.D."/>
            <person name="Teijaro C.N."/>
            <person name="Fluegel L."/>
            <person name="Davis C.M."/>
            <person name="Simpson J.R."/>
            <person name="Lauterbach L."/>
            <person name="Steele A.D."/>
            <person name="Gui C."/>
            <person name="Meng S."/>
            <person name="Li G."/>
            <person name="Viehrig K."/>
            <person name="Ye F."/>
            <person name="Su P."/>
            <person name="Kiefer A.F."/>
            <person name="Nichols A."/>
            <person name="Cepeda A.J."/>
            <person name="Yan W."/>
            <person name="Fan B."/>
            <person name="Jiang Y."/>
            <person name="Adhikari A."/>
            <person name="Zheng C.-J."/>
            <person name="Schuster L."/>
            <person name="Cowan T.M."/>
            <person name="Smanski M.J."/>
            <person name="Chevrette M.G."/>
            <person name="De Carvalho L.P.S."/>
            <person name="Shen B."/>
        </authorList>
    </citation>
    <scope>NUCLEOTIDE SEQUENCE [LARGE SCALE GENOMIC DNA]</scope>
    <source>
        <strain evidence="2 3">NPDC020568</strain>
    </source>
</reference>
<dbReference type="GeneID" id="93507621"/>
<name>A0ABW7TW71_9NOCA</name>
<feature type="region of interest" description="Disordered" evidence="1">
    <location>
        <begin position="1"/>
        <end position="42"/>
    </location>
</feature>
<comment type="caution">
    <text evidence="2">The sequence shown here is derived from an EMBL/GenBank/DDBJ whole genome shotgun (WGS) entry which is preliminary data.</text>
</comment>
<evidence type="ECO:0000313" key="2">
    <source>
        <dbReference type="EMBL" id="MFI1465273.1"/>
    </source>
</evidence>
<sequence>MNRDDNRRTTSTAAEPVAGAMHGTGERSAHSDTAPDPAPDPIITAVRRTAGFLREGWSFTTRLAERMPRAYFAGWSL</sequence>
<protein>
    <submittedName>
        <fullName evidence="2">Uncharacterized protein</fullName>
    </submittedName>
</protein>
<dbReference type="RefSeq" id="WP_033247233.1">
    <property type="nucleotide sequence ID" value="NZ_JBIRUQ010000015.1"/>
</dbReference>
<dbReference type="EMBL" id="JBIRUQ010000015">
    <property type="protein sequence ID" value="MFI1465273.1"/>
    <property type="molecule type" value="Genomic_DNA"/>
</dbReference>
<keyword evidence="3" id="KW-1185">Reference proteome</keyword>
<organism evidence="2 3">
    <name type="scientific">Nocardia carnea</name>
    <dbReference type="NCBI Taxonomy" id="37328"/>
    <lineage>
        <taxon>Bacteria</taxon>
        <taxon>Bacillati</taxon>
        <taxon>Actinomycetota</taxon>
        <taxon>Actinomycetes</taxon>
        <taxon>Mycobacteriales</taxon>
        <taxon>Nocardiaceae</taxon>
        <taxon>Nocardia</taxon>
    </lineage>
</organism>
<dbReference type="Proteomes" id="UP001611263">
    <property type="component" value="Unassembled WGS sequence"/>
</dbReference>
<evidence type="ECO:0000256" key="1">
    <source>
        <dbReference type="SAM" id="MobiDB-lite"/>
    </source>
</evidence>
<evidence type="ECO:0000313" key="3">
    <source>
        <dbReference type="Proteomes" id="UP001611263"/>
    </source>
</evidence>
<accession>A0ABW7TW71</accession>